<dbReference type="EMBL" id="JARULN010000001">
    <property type="protein sequence ID" value="MDG5752384.1"/>
    <property type="molecule type" value="Genomic_DNA"/>
</dbReference>
<dbReference type="Proteomes" id="UP001218246">
    <property type="component" value="Unassembled WGS sequence"/>
</dbReference>
<organism evidence="1 2">
    <name type="scientific">Ectobacillus antri</name>
    <dbReference type="NCBI Taxonomy" id="2486280"/>
    <lineage>
        <taxon>Bacteria</taxon>
        <taxon>Bacillati</taxon>
        <taxon>Bacillota</taxon>
        <taxon>Bacilli</taxon>
        <taxon>Bacillales</taxon>
        <taxon>Bacillaceae</taxon>
        <taxon>Ectobacillus</taxon>
    </lineage>
</organism>
<gene>
    <name evidence="1" type="ORF">P6P90_00020</name>
</gene>
<dbReference type="PANTHER" id="PTHR34796:SF1">
    <property type="entry name" value="EXPRESSED PROTEIN"/>
    <property type="match status" value="1"/>
</dbReference>
<sequence>MYPQAYIQYLLHFHGDRDYFECHEVLEEYWKEKPRGQRDAYLVGFIQIAVSLYHYRRNNMEGAKRMMQSALRILSEQLHIVHTLGLDTTQLIELLTKTLHRMETNKPYTDINLPLIADDLKQLCNMECAKLGFIWGQPSDATNVYLINKHTLRDRTDVIAERSKQIQKRRR</sequence>
<dbReference type="InterPro" id="IPR005500">
    <property type="entry name" value="DUF309"/>
</dbReference>
<name>A0ABT6GZC6_9BACI</name>
<dbReference type="SUPFAM" id="SSF140663">
    <property type="entry name" value="TTHA0068-like"/>
    <property type="match status" value="1"/>
</dbReference>
<keyword evidence="2" id="KW-1185">Reference proteome</keyword>
<accession>A0ABT6GZC6</accession>
<dbReference type="PANTHER" id="PTHR34796">
    <property type="entry name" value="EXPRESSED PROTEIN"/>
    <property type="match status" value="1"/>
</dbReference>
<reference evidence="1 2" key="1">
    <citation type="submission" date="2023-04" db="EMBL/GenBank/DDBJ databases">
        <title>Ectobacillus antri isolated from activated sludge.</title>
        <authorList>
            <person name="Yan P."/>
            <person name="Liu X."/>
        </authorList>
    </citation>
    <scope>NUCLEOTIDE SEQUENCE [LARGE SCALE GENOMIC DNA]</scope>
    <source>
        <strain evidence="1 2">C18H</strain>
    </source>
</reference>
<proteinExistence type="predicted"/>
<comment type="caution">
    <text evidence="1">The sequence shown here is derived from an EMBL/GenBank/DDBJ whole genome shotgun (WGS) entry which is preliminary data.</text>
</comment>
<evidence type="ECO:0000313" key="2">
    <source>
        <dbReference type="Proteomes" id="UP001218246"/>
    </source>
</evidence>
<dbReference type="RefSeq" id="WP_124564925.1">
    <property type="nucleotide sequence ID" value="NZ_JARRRY010000001.1"/>
</dbReference>
<dbReference type="Pfam" id="PF03745">
    <property type="entry name" value="DUF309"/>
    <property type="match status" value="1"/>
</dbReference>
<dbReference type="InterPro" id="IPR023203">
    <property type="entry name" value="TTHA0068_sf"/>
</dbReference>
<protein>
    <submittedName>
        <fullName evidence="1">DUF309 domain-containing protein</fullName>
    </submittedName>
</protein>
<evidence type="ECO:0000313" key="1">
    <source>
        <dbReference type="EMBL" id="MDG5752384.1"/>
    </source>
</evidence>
<dbReference type="Gene3D" id="1.10.3450.10">
    <property type="entry name" value="TTHA0068-like"/>
    <property type="match status" value="1"/>
</dbReference>